<dbReference type="Proteomes" id="UP000011200">
    <property type="component" value="Chromosome"/>
</dbReference>
<dbReference type="AlphaFoldDB" id="A0A2U9PWF1"/>
<dbReference type="SUPFAM" id="SSF53474">
    <property type="entry name" value="alpha/beta-Hydrolases"/>
    <property type="match status" value="1"/>
</dbReference>
<sequence>MTVVLVHGNPETDAIWGPLVEALGREGHDDIVRLSPPGFGAPLPDGFSATYLDYRAWLEGELEKFDDPVDLVGHDWGGGHVLNVVMHRPELVRTWVSDVVGIFDPDYVWHDLAQVWQTPGAGEELVDAMMGGTVEDRTAQWAAFLPADIARALAEAQGPEMGRAILALYRSAADTAAVAEAGGGLEKARAKPGLSVLATEDTYVGSEEIRRRAAERAGARTEVLDGLHHWWMVQDPARAAAMLTRFWATSPR</sequence>
<evidence type="ECO:0000259" key="1">
    <source>
        <dbReference type="Pfam" id="PF12697"/>
    </source>
</evidence>
<dbReference type="PANTHER" id="PTHR43798">
    <property type="entry name" value="MONOACYLGLYCEROL LIPASE"/>
    <property type="match status" value="1"/>
</dbReference>
<evidence type="ECO:0000313" key="2">
    <source>
        <dbReference type="EMBL" id="AWT56054.1"/>
    </source>
</evidence>
<dbReference type="InterPro" id="IPR029058">
    <property type="entry name" value="AB_hydrolase_fold"/>
</dbReference>
<dbReference type="RefSeq" id="WP_003896613.1">
    <property type="nucleotide sequence ID" value="NZ_CP027541.1"/>
</dbReference>
<proteinExistence type="predicted"/>
<organism evidence="2 3">
    <name type="scientific">Mycolicibacterium smegmatis (strain MKD8)</name>
    <name type="common">Mycobacterium smegmatis</name>
    <dbReference type="NCBI Taxonomy" id="1214915"/>
    <lineage>
        <taxon>Bacteria</taxon>
        <taxon>Bacillati</taxon>
        <taxon>Actinomycetota</taxon>
        <taxon>Actinomycetes</taxon>
        <taxon>Mycobacteriales</taxon>
        <taxon>Mycobacteriaceae</taxon>
        <taxon>Mycolicibacterium</taxon>
    </lineage>
</organism>
<reference evidence="3" key="2">
    <citation type="submission" date="2018-03" db="EMBL/GenBank/DDBJ databases">
        <authorList>
            <person name="Derbyshire K."/>
            <person name="Gray T.A."/>
            <person name="Champion M."/>
        </authorList>
    </citation>
    <scope>NUCLEOTIDE SEQUENCE [LARGE SCALE GENOMIC DNA]</scope>
    <source>
        <strain evidence="3">MKD8</strain>
    </source>
</reference>
<reference evidence="2 3" key="1">
    <citation type="journal article" date="2013" name="Genome Announc.">
        <title>Draft genome sequence of MKD8, a conjugal recipient Mycobacterium smegmatis strain.</title>
        <authorList>
            <person name="Gray T.A."/>
            <person name="Palumbo M.J."/>
            <person name="Derbyshire K.M."/>
        </authorList>
    </citation>
    <scope>NUCLEOTIDE SEQUENCE [LARGE SCALE GENOMIC DNA]</scope>
    <source>
        <strain evidence="2 3">MKD8</strain>
    </source>
</reference>
<dbReference type="InterPro" id="IPR050266">
    <property type="entry name" value="AB_hydrolase_sf"/>
</dbReference>
<dbReference type="EMBL" id="CP027541">
    <property type="protein sequence ID" value="AWT56054.1"/>
    <property type="molecule type" value="Genomic_DNA"/>
</dbReference>
<dbReference type="GO" id="GO:0046464">
    <property type="term" value="P:acylglycerol catabolic process"/>
    <property type="evidence" value="ECO:0007669"/>
    <property type="project" value="TreeGrafter"/>
</dbReference>
<dbReference type="Pfam" id="PF12697">
    <property type="entry name" value="Abhydrolase_6"/>
    <property type="match status" value="1"/>
</dbReference>
<evidence type="ECO:0000313" key="3">
    <source>
        <dbReference type="Proteomes" id="UP000011200"/>
    </source>
</evidence>
<gene>
    <name evidence="2" type="ORF">D806_051040</name>
</gene>
<dbReference type="GO" id="GO:0016020">
    <property type="term" value="C:membrane"/>
    <property type="evidence" value="ECO:0007669"/>
    <property type="project" value="TreeGrafter"/>
</dbReference>
<protein>
    <submittedName>
        <fullName evidence="2">Hydrolase</fullName>
    </submittedName>
</protein>
<feature type="domain" description="AB hydrolase-1" evidence="1">
    <location>
        <begin position="3"/>
        <end position="241"/>
    </location>
</feature>
<dbReference type="Gene3D" id="3.40.50.1820">
    <property type="entry name" value="alpha/beta hydrolase"/>
    <property type="match status" value="1"/>
</dbReference>
<dbReference type="PANTHER" id="PTHR43798:SF5">
    <property type="entry name" value="MONOACYLGLYCEROL LIPASE ABHD6"/>
    <property type="match status" value="1"/>
</dbReference>
<name>A0A2U9PWF1_MYCSE</name>
<accession>A0A2U9PWF1</accession>
<dbReference type="InterPro" id="IPR000073">
    <property type="entry name" value="AB_hydrolase_1"/>
</dbReference>
<keyword evidence="2" id="KW-0378">Hydrolase</keyword>
<dbReference type="GO" id="GO:0047372">
    <property type="term" value="F:monoacylglycerol lipase activity"/>
    <property type="evidence" value="ECO:0007669"/>
    <property type="project" value="TreeGrafter"/>
</dbReference>